<dbReference type="SUPFAM" id="SSF56322">
    <property type="entry name" value="ADC synthase"/>
    <property type="match status" value="1"/>
</dbReference>
<feature type="domain" description="Anthranilate synthase component I N-terminal" evidence="12">
    <location>
        <begin position="296"/>
        <end position="445"/>
    </location>
</feature>
<dbReference type="STRING" id="1447875.A0A2B7Y8Y1"/>
<evidence type="ECO:0000256" key="2">
    <source>
        <dbReference type="ARBA" id="ARBA00005009"/>
    </source>
</evidence>
<comment type="caution">
    <text evidence="13">The sequence shown here is derived from an EMBL/GenBank/DDBJ whole genome shotgun (WGS) entry which is preliminary data.</text>
</comment>
<dbReference type="NCBIfam" id="TIGR00566">
    <property type="entry name" value="trpG_papA"/>
    <property type="match status" value="1"/>
</dbReference>
<feature type="domain" description="Chorismate-utilising enzyme C-terminal" evidence="11">
    <location>
        <begin position="510"/>
        <end position="768"/>
    </location>
</feature>
<dbReference type="OrthoDB" id="64220at2759"/>
<comment type="pathway">
    <text evidence="2">Cofactor biosynthesis; tetrahydrofolate biosynthesis; 4-aminobenzoate from chorismate: step 1/2.</text>
</comment>
<dbReference type="InterPro" id="IPR006805">
    <property type="entry name" value="Anth_synth_I_N"/>
</dbReference>
<reference evidence="13 14" key="1">
    <citation type="submission" date="2017-10" db="EMBL/GenBank/DDBJ databases">
        <title>Comparative genomics in systemic dimorphic fungi from Ajellomycetaceae.</title>
        <authorList>
            <person name="Munoz J.F."/>
            <person name="Mcewen J.G."/>
            <person name="Clay O.K."/>
            <person name="Cuomo C.A."/>
        </authorList>
    </citation>
    <scope>NUCLEOTIDE SEQUENCE [LARGE SCALE GENOMIC DNA]</scope>
    <source>
        <strain evidence="13 14">UAMH5409</strain>
    </source>
</reference>
<evidence type="ECO:0000259" key="10">
    <source>
        <dbReference type="Pfam" id="PF00117"/>
    </source>
</evidence>
<dbReference type="Pfam" id="PF00425">
    <property type="entry name" value="Chorismate_bind"/>
    <property type="match status" value="1"/>
</dbReference>
<protein>
    <recommendedName>
        <fullName evidence="4">aminodeoxychorismate synthase</fullName>
        <ecNumber evidence="4">2.6.1.85</ecNumber>
    </recommendedName>
    <alternativeName>
        <fullName evidence="8">Para-aminobenzoate synthase</fullName>
    </alternativeName>
    <alternativeName>
        <fullName evidence="9">p-aminobenzoic acid synthase</fullName>
    </alternativeName>
</protein>
<dbReference type="EMBL" id="PDNB01000010">
    <property type="protein sequence ID" value="PGH17493.1"/>
    <property type="molecule type" value="Genomic_DNA"/>
</dbReference>
<dbReference type="GO" id="GO:0046820">
    <property type="term" value="F:4-amino-4-deoxychorismate synthase activity"/>
    <property type="evidence" value="ECO:0007669"/>
    <property type="project" value="UniProtKB-EC"/>
</dbReference>
<dbReference type="GO" id="GO:0008153">
    <property type="term" value="P:4-aminobenzoate biosynthetic process"/>
    <property type="evidence" value="ECO:0007669"/>
    <property type="project" value="TreeGrafter"/>
</dbReference>
<accession>A0A2B7Y8Y1</accession>
<evidence type="ECO:0000256" key="5">
    <source>
        <dbReference type="ARBA" id="ARBA00022679"/>
    </source>
</evidence>
<evidence type="ECO:0000313" key="14">
    <source>
        <dbReference type="Proteomes" id="UP000223968"/>
    </source>
</evidence>
<dbReference type="PRINTS" id="PR00099">
    <property type="entry name" value="CPSGATASE"/>
</dbReference>
<dbReference type="GO" id="GO:0000162">
    <property type="term" value="P:L-tryptophan biosynthetic process"/>
    <property type="evidence" value="ECO:0007669"/>
    <property type="project" value="TreeGrafter"/>
</dbReference>
<dbReference type="AlphaFoldDB" id="A0A2B7Y8Y1"/>
<dbReference type="PANTHER" id="PTHR11236:SF18">
    <property type="entry name" value="AMINODEOXYCHORISMATE SYNTHASE"/>
    <property type="match status" value="1"/>
</dbReference>
<sequence length="796" mass="87864">MGCPGTLRAVIIDHYDSYTNNILQLLQTTSTRDGLLYPHWSVAVIRFDQLSWNTFKENILPSLDAIILSPGPGNPNKDSDFGFNSRLINEANIPILGVCLGHQGIGTTFGAKISHAPNIKHGQICRISHKGAGVFRGLPQGFDGVRYNSLVLDPEELPEELDLAAWTYDPEDPSNKVVMGVQHRTRPIFGTQWHPESVCSAYGQQIINNFRDVVFDFWAGSSPWNNGTYRTIDVNASLPETILSYGTIIREASGGIQNCNLRNLQPVNAGSRPYYIKATSLGRGSAPHVIFDNVIRNISLDGEAWLDSARVHDSHSRNSYLAAATFSISYSTRSKMLSLYQQGRRLKHEILQISYWEWLDHLHTSIIQRNIDAVNPEYLDQKTEVGQPLLQLGLIGYLGYEMKRESLPGYIYKSANTGPDAHTLPDSQHMFASSVLHLDNYTGEWKLFSLIRRGCSDPIGDFISSSSPVGLSESEFESMLPHILDTFAAPPSPPHTISSPLPTFTGLDHEESYRKIIQEAQDAIRDGETYELTLTTKFTASTPDVDPFSLYLSLRERNPAPYSAYISFPIHETTILSSSPERFISIDSDGVAEMKPIKGTIAASPDKEEDERRKKHLATDVKEIAENLMIVDLIRSDLHNVSPSPTIKVPKLLHVESYETVHQLVTTIQSQIAPNVGGIKVLESCFPPGSMTGAPKLRSVQIIDRLEQNRERGVYSGSIGYLCASGTVDQSVVIRTIVKHGKKLELGAGGAITWLSEPDKEWNEVMVKANAVTTALPKGSCTAAAARDGEGGPKSQ</sequence>
<keyword evidence="5" id="KW-0808">Transferase</keyword>
<evidence type="ECO:0000256" key="1">
    <source>
        <dbReference type="ARBA" id="ARBA00001000"/>
    </source>
</evidence>
<dbReference type="InterPro" id="IPR015890">
    <property type="entry name" value="Chorismate_C"/>
</dbReference>
<dbReference type="InterPro" id="IPR017926">
    <property type="entry name" value="GATASE"/>
</dbReference>
<comment type="similarity">
    <text evidence="3">In the C-terminal section; belongs to the anthranilate synthase component I family.</text>
</comment>
<dbReference type="SUPFAM" id="SSF52317">
    <property type="entry name" value="Class I glutamine amidotransferase-like"/>
    <property type="match status" value="1"/>
</dbReference>
<dbReference type="PRINTS" id="PR00096">
    <property type="entry name" value="GATASE"/>
</dbReference>
<evidence type="ECO:0000256" key="3">
    <source>
        <dbReference type="ARBA" id="ARBA00005970"/>
    </source>
</evidence>
<name>A0A2B7Y8Y1_9EURO</name>
<dbReference type="GO" id="GO:0046654">
    <property type="term" value="P:tetrahydrofolate biosynthetic process"/>
    <property type="evidence" value="ECO:0007669"/>
    <property type="project" value="UniProtKB-UniPathway"/>
</dbReference>
<evidence type="ECO:0000313" key="13">
    <source>
        <dbReference type="EMBL" id="PGH17493.1"/>
    </source>
</evidence>
<evidence type="ECO:0000256" key="9">
    <source>
        <dbReference type="ARBA" id="ARBA00031904"/>
    </source>
</evidence>
<organism evidence="13 14">
    <name type="scientific">Helicocarpus griseus UAMH5409</name>
    <dbReference type="NCBI Taxonomy" id="1447875"/>
    <lineage>
        <taxon>Eukaryota</taxon>
        <taxon>Fungi</taxon>
        <taxon>Dikarya</taxon>
        <taxon>Ascomycota</taxon>
        <taxon>Pezizomycotina</taxon>
        <taxon>Eurotiomycetes</taxon>
        <taxon>Eurotiomycetidae</taxon>
        <taxon>Onygenales</taxon>
        <taxon>Ajellomycetaceae</taxon>
        <taxon>Helicocarpus</taxon>
    </lineage>
</organism>
<dbReference type="InterPro" id="IPR029062">
    <property type="entry name" value="Class_I_gatase-like"/>
</dbReference>
<evidence type="ECO:0000256" key="4">
    <source>
        <dbReference type="ARBA" id="ARBA00013139"/>
    </source>
</evidence>
<comment type="catalytic activity">
    <reaction evidence="1">
        <text>chorismate + L-glutamine = 4-amino-4-deoxychorismate + L-glutamate</text>
        <dbReference type="Rhea" id="RHEA:11672"/>
        <dbReference type="ChEBI" id="CHEBI:29748"/>
        <dbReference type="ChEBI" id="CHEBI:29985"/>
        <dbReference type="ChEBI" id="CHEBI:58359"/>
        <dbReference type="ChEBI" id="CHEBI:58406"/>
        <dbReference type="EC" id="2.6.1.85"/>
    </reaction>
</comment>
<keyword evidence="14" id="KW-1185">Reference proteome</keyword>
<dbReference type="InterPro" id="IPR005801">
    <property type="entry name" value="ADC_synthase"/>
</dbReference>
<proteinExistence type="inferred from homology"/>
<dbReference type="InterPro" id="IPR019999">
    <property type="entry name" value="Anth_synth_I-like"/>
</dbReference>
<keyword evidence="6" id="KW-0289">Folate biosynthesis</keyword>
<dbReference type="Gene3D" id="3.60.120.10">
    <property type="entry name" value="Anthranilate synthase"/>
    <property type="match status" value="1"/>
</dbReference>
<evidence type="ECO:0000256" key="7">
    <source>
        <dbReference type="ARBA" id="ARBA00022962"/>
    </source>
</evidence>
<dbReference type="Pfam" id="PF04715">
    <property type="entry name" value="Anth_synt_I_N"/>
    <property type="match status" value="1"/>
</dbReference>
<evidence type="ECO:0000259" key="11">
    <source>
        <dbReference type="Pfam" id="PF00425"/>
    </source>
</evidence>
<evidence type="ECO:0000259" key="12">
    <source>
        <dbReference type="Pfam" id="PF04715"/>
    </source>
</evidence>
<dbReference type="PANTHER" id="PTHR11236">
    <property type="entry name" value="AMINOBENZOATE/ANTHRANILATE SYNTHASE"/>
    <property type="match status" value="1"/>
</dbReference>
<keyword evidence="7" id="KW-0315">Glutamine amidotransferase</keyword>
<dbReference type="GO" id="GO:0046656">
    <property type="term" value="P:folic acid biosynthetic process"/>
    <property type="evidence" value="ECO:0007669"/>
    <property type="project" value="UniProtKB-KW"/>
</dbReference>
<dbReference type="CDD" id="cd01743">
    <property type="entry name" value="GATase1_Anthranilate_Synthase"/>
    <property type="match status" value="1"/>
</dbReference>
<gene>
    <name evidence="13" type="ORF">AJ79_01093</name>
</gene>
<dbReference type="PRINTS" id="PR00097">
    <property type="entry name" value="ANTSNTHASEII"/>
</dbReference>
<evidence type="ECO:0000256" key="6">
    <source>
        <dbReference type="ARBA" id="ARBA00022909"/>
    </source>
</evidence>
<dbReference type="PROSITE" id="PS51273">
    <property type="entry name" value="GATASE_TYPE_1"/>
    <property type="match status" value="1"/>
</dbReference>
<dbReference type="InterPro" id="IPR006221">
    <property type="entry name" value="TrpG/PapA_dom"/>
</dbReference>
<dbReference type="UniPathway" id="UPA00077">
    <property type="reaction ID" value="UER00149"/>
</dbReference>
<dbReference type="Gene3D" id="3.40.50.880">
    <property type="match status" value="1"/>
</dbReference>
<feature type="domain" description="Glutamine amidotransferase" evidence="10">
    <location>
        <begin position="10"/>
        <end position="210"/>
    </location>
</feature>
<evidence type="ECO:0000256" key="8">
    <source>
        <dbReference type="ARBA" id="ARBA00031329"/>
    </source>
</evidence>
<dbReference type="GO" id="GO:0005737">
    <property type="term" value="C:cytoplasm"/>
    <property type="evidence" value="ECO:0007669"/>
    <property type="project" value="TreeGrafter"/>
</dbReference>
<dbReference type="Proteomes" id="UP000223968">
    <property type="component" value="Unassembled WGS sequence"/>
</dbReference>
<dbReference type="Pfam" id="PF00117">
    <property type="entry name" value="GATase"/>
    <property type="match status" value="1"/>
</dbReference>
<dbReference type="EC" id="2.6.1.85" evidence="4"/>